<feature type="transmembrane region" description="Helical" evidence="10">
    <location>
        <begin position="890"/>
        <end position="912"/>
    </location>
</feature>
<evidence type="ECO:0000256" key="8">
    <source>
        <dbReference type="ARBA" id="ARBA00031256"/>
    </source>
</evidence>
<keyword evidence="7" id="KW-0539">Nucleus</keyword>
<evidence type="ECO:0000256" key="1">
    <source>
        <dbReference type="ARBA" id="ARBA00004123"/>
    </source>
</evidence>
<protein>
    <recommendedName>
        <fullName evidence="3">Mediator of RNA polymerase II transcription subunit 5</fullName>
    </recommendedName>
    <alternativeName>
        <fullName evidence="8">Mediator complex subunit 5</fullName>
    </alternativeName>
</protein>
<organism evidence="11">
    <name type="scientific">Psilocybe cubensis</name>
    <name type="common">Psychedelic mushroom</name>
    <name type="synonym">Stropharia cubensis</name>
    <dbReference type="NCBI Taxonomy" id="181762"/>
    <lineage>
        <taxon>Eukaryota</taxon>
        <taxon>Fungi</taxon>
        <taxon>Dikarya</taxon>
        <taxon>Basidiomycota</taxon>
        <taxon>Agaricomycotina</taxon>
        <taxon>Agaricomycetes</taxon>
        <taxon>Agaricomycetidae</taxon>
        <taxon>Agaricales</taxon>
        <taxon>Agaricineae</taxon>
        <taxon>Strophariaceae</taxon>
        <taxon>Psilocybe</taxon>
    </lineage>
</organism>
<keyword evidence="4" id="KW-0805">Transcription regulation</keyword>
<feature type="compositionally biased region" description="Basic and acidic residues" evidence="9">
    <location>
        <begin position="581"/>
        <end position="591"/>
    </location>
</feature>
<evidence type="ECO:0000256" key="10">
    <source>
        <dbReference type="SAM" id="Phobius"/>
    </source>
</evidence>
<feature type="region of interest" description="Disordered" evidence="9">
    <location>
        <begin position="147"/>
        <end position="207"/>
    </location>
</feature>
<dbReference type="PANTHER" id="PTHR35784">
    <property type="entry name" value="MEDIATOR OF RNA POLYMERASE II TRANSCRIPTION SUBUNIT 5"/>
    <property type="match status" value="1"/>
</dbReference>
<reference evidence="11" key="1">
    <citation type="submission" date="2021-02" db="EMBL/GenBank/DDBJ databases">
        <title>Psilocybe cubensis genome.</title>
        <authorList>
            <person name="Mckernan K.J."/>
            <person name="Crawford S."/>
            <person name="Trippe A."/>
            <person name="Kane L.T."/>
            <person name="Mclaughlin S."/>
        </authorList>
    </citation>
    <scope>NUCLEOTIDE SEQUENCE [LARGE SCALE GENOMIC DNA]</scope>
    <source>
        <strain evidence="11">MGC-MH-2018</strain>
    </source>
</reference>
<gene>
    <name evidence="11" type="ORF">JR316_000610</name>
</gene>
<dbReference type="GO" id="GO:0003712">
    <property type="term" value="F:transcription coregulator activity"/>
    <property type="evidence" value="ECO:0007669"/>
    <property type="project" value="InterPro"/>
</dbReference>
<dbReference type="GO" id="GO:0006357">
    <property type="term" value="P:regulation of transcription by RNA polymerase II"/>
    <property type="evidence" value="ECO:0007669"/>
    <property type="project" value="InterPro"/>
</dbReference>
<evidence type="ECO:0000256" key="6">
    <source>
        <dbReference type="ARBA" id="ARBA00023163"/>
    </source>
</evidence>
<evidence type="ECO:0000256" key="2">
    <source>
        <dbReference type="ARBA" id="ARBA00008782"/>
    </source>
</evidence>
<feature type="transmembrane region" description="Helical" evidence="10">
    <location>
        <begin position="847"/>
        <end position="869"/>
    </location>
</feature>
<evidence type="ECO:0000256" key="9">
    <source>
        <dbReference type="SAM" id="MobiDB-lite"/>
    </source>
</evidence>
<feature type="compositionally biased region" description="Basic and acidic residues" evidence="9">
    <location>
        <begin position="149"/>
        <end position="158"/>
    </location>
</feature>
<dbReference type="PANTHER" id="PTHR35784:SF1">
    <property type="entry name" value="MEDIATOR OF RNA POLYMERASE II TRANSCRIPTION SUBUNIT 5"/>
    <property type="match status" value="1"/>
</dbReference>
<comment type="caution">
    <text evidence="11">The sequence shown here is derived from an EMBL/GenBank/DDBJ whole genome shotgun (WGS) entry which is preliminary data.</text>
</comment>
<feature type="compositionally biased region" description="Polar residues" evidence="9">
    <location>
        <begin position="545"/>
        <end position="574"/>
    </location>
</feature>
<feature type="compositionally biased region" description="Basic and acidic residues" evidence="9">
    <location>
        <begin position="478"/>
        <end position="496"/>
    </location>
</feature>
<evidence type="ECO:0000313" key="11">
    <source>
        <dbReference type="EMBL" id="KAG5173952.1"/>
    </source>
</evidence>
<keyword evidence="10" id="KW-0812">Transmembrane</keyword>
<feature type="compositionally biased region" description="Basic and acidic residues" evidence="9">
    <location>
        <begin position="8"/>
        <end position="20"/>
    </location>
</feature>
<comment type="similarity">
    <text evidence="2">Belongs to the Mediator complex subunit 5 family.</text>
</comment>
<proteinExistence type="inferred from homology"/>
<name>A0A8H7Y7N2_PSICU</name>
<dbReference type="InterPro" id="IPR014801">
    <property type="entry name" value="Mediator_Med5_fun"/>
</dbReference>
<accession>A0A8H7Y7N2</accession>
<feature type="compositionally biased region" description="Polar residues" evidence="9">
    <location>
        <begin position="454"/>
        <end position="477"/>
    </location>
</feature>
<feature type="compositionally biased region" description="Polar residues" evidence="9">
    <location>
        <begin position="230"/>
        <end position="244"/>
    </location>
</feature>
<feature type="compositionally biased region" description="Polar residues" evidence="9">
    <location>
        <begin position="198"/>
        <end position="207"/>
    </location>
</feature>
<evidence type="ECO:0000256" key="4">
    <source>
        <dbReference type="ARBA" id="ARBA00023015"/>
    </source>
</evidence>
<feature type="compositionally biased region" description="Low complexity" evidence="9">
    <location>
        <begin position="516"/>
        <end position="531"/>
    </location>
</feature>
<feature type="compositionally biased region" description="Low complexity" evidence="9">
    <location>
        <begin position="187"/>
        <end position="197"/>
    </location>
</feature>
<keyword evidence="5" id="KW-0010">Activator</keyword>
<evidence type="ECO:0000256" key="7">
    <source>
        <dbReference type="ARBA" id="ARBA00023242"/>
    </source>
</evidence>
<keyword evidence="6" id="KW-0804">Transcription</keyword>
<feature type="compositionally biased region" description="Polar residues" evidence="9">
    <location>
        <begin position="159"/>
        <end position="180"/>
    </location>
</feature>
<feature type="region of interest" description="Disordered" evidence="9">
    <location>
        <begin position="219"/>
        <end position="251"/>
    </location>
</feature>
<feature type="compositionally biased region" description="Polar residues" evidence="9">
    <location>
        <begin position="498"/>
        <end position="508"/>
    </location>
</feature>
<feature type="region of interest" description="Disordered" evidence="9">
    <location>
        <begin position="453"/>
        <end position="593"/>
    </location>
</feature>
<evidence type="ECO:0000256" key="3">
    <source>
        <dbReference type="ARBA" id="ARBA00020628"/>
    </source>
</evidence>
<keyword evidence="10" id="KW-1133">Transmembrane helix</keyword>
<comment type="subcellular location">
    <subcellularLocation>
        <location evidence="1">Nucleus</location>
    </subcellularLocation>
</comment>
<keyword evidence="10" id="KW-0472">Membrane</keyword>
<feature type="region of interest" description="Disordered" evidence="9">
    <location>
        <begin position="1"/>
        <end position="129"/>
    </location>
</feature>
<dbReference type="GO" id="GO:0016592">
    <property type="term" value="C:mediator complex"/>
    <property type="evidence" value="ECO:0007669"/>
    <property type="project" value="InterPro"/>
</dbReference>
<sequence>MDNTQTARSEDEVVVTKDNRWSPPRAHFPPNEMYSVRPSRPRMEGTKLQSGLTPPVRRGSPLNPQNVTHPVDPRRRPRPSDVLVSSDVLNRHRRTTSFTQGNLGRLDSEFTPINDIGPEGGTFSDEYDLSHEDPRILQDVQRALKMKARREARLKREATSTPEKGSEQLQPSSALSSTPSKKGLPATFTSSSFSPSTNRKLSGSTVSEVDFSPSTAIHDQAKESHPIPSSIDNGTTLDWTGSNSDDSDKRWMGIGRKKDREKLPPLELMVGQQEHFYEAKLARIKDSLSAQTIRKAEITSDQLARRYNLIYDSIGKTGSPLNLAAVSRWYHSCPESIKASLEKAEPFTWLKHLEKRSFKNTRSKWHLTAYIMKEYILSESRHARMQTISEDLTVSDPTASLTRARSPSFVSTSRPRALSSSFSMRMPVDEQISFEPLVEINRSSLDAISRNYESRPNSLHSGSSNTGISPLSPISTRSNDDDVKAAFIRRTLERPRSPGSSFSGTSDDGNLEKHIPSSLVVPSLSVQPPSSENTPLPDPDPILKTSLTASRESSTSQVKFTPSPANQSLSSLKTSLKPRPARKDPFDDSRPVPKRKKILDREIILRQEYEMKALIRQFLNRISAAMKDYDTIQNTSMHSQNLTKLQLPKDLLEAFGHDPSAVTGATRRDRGWRAVEDINQRVEKQRSVFRAFIQSFTDQEVSRGCIMDEPMENIVEALASLQFQKTEIGRQAEKVSSVLESVQNIHTSVKENYNSAMSHVSIVYPELSHIVALEESYKDQYQQVWELGMNALTLLLDTVTPLWRTYGKTIGEDVRDFLIVPLYRNEFTGEAKSYPINSIPKRSRRHWFGLVVFFNLSIGVNFLQLRAAISSSLHFRLHLIPYDGVRWISLPFFWLIIIIQWLAVIVEFAIVFLQLGVITWWSGWLWLALCKLLVANKPPIQLESAGQAAINISSNSHSILVLYRSYPGDPSLQDYLKTAIQDGLLPLSTFVSTLLQAARSSDLHIPVTLDTLCQIALDIYYSSGKLPIGSIVPLDNSLSDTVNTLVDAIALLRTAHSLPISHFHRVTTSVNNLVGLLMMCIPDFSAIPPDQAMHLLRESSFVSSTSQLIPEARETLDTIVVRLSYLIDSDKVSRDAQLMHTAQHSMAKGDVLGPNSESDMISLGLLLNYMVTNRAYPFGAADGQNAAALLLSNFRWSSWTPTVFYTQLLISAFTCLSQAGSNTGVWKAFLVGRLPELLGIFSPEIVKTESIANVNQDAPLLAGLKALFQRYDILVPGNNLAKDITSEAPEDNSTRSLSREFLQQLIKYNLLSPSEAAQLDPMVSNEQLPKWHIEAHDMGLDVAAYLELKLLQDSGADNDSQTWVDKFVKDAAIHSAFSKHIFMRFETSGKSLDVDTLGPLCKLLHTHESILDIVALHQPISDLIFHSAVLVEDYDCETVGDPQTAVSHFGNVVLFIQFATIRFKFDAKDMSKNNRTITLGYLLHDWAIRLIDRPQEMLRAISNWYGNLFNKDSEGIEDSMLRTTKPKTLLQITPGLFTFVTTKKVEKDAVMNGISYFNGPLLNWTLVGAIKALVKEIPMKGTGATLHYEIIQALLLSPACPKCVLAICSPQINTILQDKRRPIQVPKSFDISAVRVTLANAIGSAVEDFAIPPSGSFWYPHVQQSLQKTFFMARTNKAPYLDIRRCLNIAPPIKFLQLFWTELRTAANQRELEACRRVATFVLATPQGRSIPPLLPIFLHVVLPTLIASADMQPSEQDMTVDLMIAVVSSALNATLQLELSQIAMKADDDEPLLGESSTAMARRLAFDLRASRRSHVSNTILHRLSSSPAFVGSFSMFKIDGA</sequence>
<dbReference type="EMBL" id="JAFIQS010000001">
    <property type="protein sequence ID" value="KAG5173952.1"/>
    <property type="molecule type" value="Genomic_DNA"/>
</dbReference>
<evidence type="ECO:0000256" key="5">
    <source>
        <dbReference type="ARBA" id="ARBA00023159"/>
    </source>
</evidence>